<accession>A0ABQ8LFL3</accession>
<keyword evidence="3" id="KW-1185">Reference proteome</keyword>
<organism evidence="2 3">
    <name type="scientific">Labeo rohita</name>
    <name type="common">Indian major carp</name>
    <name type="synonym">Cyprinus rohita</name>
    <dbReference type="NCBI Taxonomy" id="84645"/>
    <lineage>
        <taxon>Eukaryota</taxon>
        <taxon>Metazoa</taxon>
        <taxon>Chordata</taxon>
        <taxon>Craniata</taxon>
        <taxon>Vertebrata</taxon>
        <taxon>Euteleostomi</taxon>
        <taxon>Actinopterygii</taxon>
        <taxon>Neopterygii</taxon>
        <taxon>Teleostei</taxon>
        <taxon>Ostariophysi</taxon>
        <taxon>Cypriniformes</taxon>
        <taxon>Cyprinidae</taxon>
        <taxon>Labeoninae</taxon>
        <taxon>Labeonini</taxon>
        <taxon>Labeo</taxon>
    </lineage>
</organism>
<evidence type="ECO:0000256" key="1">
    <source>
        <dbReference type="SAM" id="MobiDB-lite"/>
    </source>
</evidence>
<feature type="compositionally biased region" description="Basic and acidic residues" evidence="1">
    <location>
        <begin position="119"/>
        <end position="136"/>
    </location>
</feature>
<dbReference type="EMBL" id="JACTAM010000024">
    <property type="protein sequence ID" value="KAI2649324.1"/>
    <property type="molecule type" value="Genomic_DNA"/>
</dbReference>
<proteinExistence type="predicted"/>
<gene>
    <name evidence="2" type="ORF">H4Q32_020572</name>
</gene>
<evidence type="ECO:0000313" key="3">
    <source>
        <dbReference type="Proteomes" id="UP000830375"/>
    </source>
</evidence>
<feature type="compositionally biased region" description="Basic and acidic residues" evidence="1">
    <location>
        <begin position="179"/>
        <end position="197"/>
    </location>
</feature>
<protein>
    <submittedName>
        <fullName evidence="2">Type II inositol 1,4,5-trisphosphate 5-phosphatase</fullName>
    </submittedName>
</protein>
<comment type="caution">
    <text evidence="2">The sequence shown here is derived from an EMBL/GenBank/DDBJ whole genome shotgun (WGS) entry which is preliminary data.</text>
</comment>
<dbReference type="Proteomes" id="UP000830375">
    <property type="component" value="Unassembled WGS sequence"/>
</dbReference>
<feature type="region of interest" description="Disordered" evidence="1">
    <location>
        <begin position="266"/>
        <end position="292"/>
    </location>
</feature>
<sequence>MAPSHDHKPGPKCTDVKLRLGSNGTPTDHPPSFHPPNNVYTTQNWKALHELQPRLFLCNPTEFTENKNCLCKSRHPPLLQKSRLHSIKRICSTENLFEARKKKKKRVTKTGGGSGGGRTPERRTTNKVHGGNDRGRSQGGDRTVQGGSDGGRSQGGDRRDPEQEEPGETQVAAMMTAHGRADGGRRHGGGRADDSRGPTDSSGASGGGVPTSPGDTGKSTQHLHHTQGTQHREQKGRGGGVNGTVIGLGLARGIIYHHRLVDTRQPAAERHPPAERHPQRQMGKNGSVNNGKLFFRGRFPVALHN</sequence>
<evidence type="ECO:0000313" key="2">
    <source>
        <dbReference type="EMBL" id="KAI2649324.1"/>
    </source>
</evidence>
<name>A0ABQ8LFL3_LABRO</name>
<reference evidence="2 3" key="1">
    <citation type="submission" date="2022-01" db="EMBL/GenBank/DDBJ databases">
        <title>A high-quality chromosome-level genome assembly of rohu carp, Labeo rohita.</title>
        <authorList>
            <person name="Arick M.A. II"/>
            <person name="Hsu C.-Y."/>
            <person name="Magbanua Z."/>
            <person name="Pechanova O."/>
            <person name="Grover C."/>
            <person name="Miller E."/>
            <person name="Thrash A."/>
            <person name="Ezzel L."/>
            <person name="Alam S."/>
            <person name="Benzie J."/>
            <person name="Hamilton M."/>
            <person name="Karsi A."/>
            <person name="Lawrence M.L."/>
            <person name="Peterson D.G."/>
        </authorList>
    </citation>
    <scope>NUCLEOTIDE SEQUENCE [LARGE SCALE GENOMIC DNA]</scope>
    <source>
        <strain evidence="3">BAU-BD-2019</strain>
        <tissue evidence="2">Blood</tissue>
    </source>
</reference>
<feature type="compositionally biased region" description="Basic and acidic residues" evidence="1">
    <location>
        <begin position="266"/>
        <end position="278"/>
    </location>
</feature>
<feature type="region of interest" description="Disordered" evidence="1">
    <location>
        <begin position="100"/>
        <end position="243"/>
    </location>
</feature>